<dbReference type="InterPro" id="IPR006683">
    <property type="entry name" value="Thioestr_dom"/>
</dbReference>
<dbReference type="AlphaFoldDB" id="A0A4S8NM06"/>
<proteinExistence type="inferred from homology"/>
<dbReference type="InterPro" id="IPR029069">
    <property type="entry name" value="HotDog_dom_sf"/>
</dbReference>
<dbReference type="Pfam" id="PF03061">
    <property type="entry name" value="4HBT"/>
    <property type="match status" value="1"/>
</dbReference>
<evidence type="ECO:0000313" key="4">
    <source>
        <dbReference type="EMBL" id="THV18013.1"/>
    </source>
</evidence>
<dbReference type="EMBL" id="STGW01000002">
    <property type="protein sequence ID" value="THV18013.1"/>
    <property type="molecule type" value="Genomic_DNA"/>
</dbReference>
<dbReference type="OrthoDB" id="9799036at2"/>
<sequence>MTAVWSAPVRYAECDQQGVVFNGHYLTWADEAATAWWIAVGMPYDELAVGGDTMVKAAALSWRSSARWGETVTVDARLASLGRTSLSLELDVRVDDRHCCTVTMTYVWVEDGAAAPWPERVRAALSQ</sequence>
<protein>
    <submittedName>
        <fullName evidence="4">Acyl-CoA thioesterase</fullName>
    </submittedName>
</protein>
<dbReference type="GO" id="GO:0047617">
    <property type="term" value="F:fatty acyl-CoA hydrolase activity"/>
    <property type="evidence" value="ECO:0007669"/>
    <property type="project" value="TreeGrafter"/>
</dbReference>
<evidence type="ECO:0000256" key="2">
    <source>
        <dbReference type="ARBA" id="ARBA00022801"/>
    </source>
</evidence>
<evidence type="ECO:0000259" key="3">
    <source>
        <dbReference type="Pfam" id="PF03061"/>
    </source>
</evidence>
<organism evidence="4 5">
    <name type="scientific">Nocardioides caeni</name>
    <dbReference type="NCBI Taxonomy" id="574700"/>
    <lineage>
        <taxon>Bacteria</taxon>
        <taxon>Bacillati</taxon>
        <taxon>Actinomycetota</taxon>
        <taxon>Actinomycetes</taxon>
        <taxon>Propionibacteriales</taxon>
        <taxon>Nocardioidaceae</taxon>
        <taxon>Nocardioides</taxon>
    </lineage>
</organism>
<keyword evidence="2" id="KW-0378">Hydrolase</keyword>
<name>A0A4S8NM06_9ACTN</name>
<comment type="similarity">
    <text evidence="1">Belongs to the 4-hydroxybenzoyl-CoA thioesterase family.</text>
</comment>
<dbReference type="Gene3D" id="3.10.129.10">
    <property type="entry name" value="Hotdog Thioesterase"/>
    <property type="match status" value="1"/>
</dbReference>
<evidence type="ECO:0000313" key="5">
    <source>
        <dbReference type="Proteomes" id="UP000307087"/>
    </source>
</evidence>
<dbReference type="PANTHER" id="PTHR31793">
    <property type="entry name" value="4-HYDROXYBENZOYL-COA THIOESTERASE FAMILY MEMBER"/>
    <property type="match status" value="1"/>
</dbReference>
<dbReference type="Proteomes" id="UP000307087">
    <property type="component" value="Unassembled WGS sequence"/>
</dbReference>
<reference evidence="4 5" key="1">
    <citation type="journal article" date="2009" name="Int. J. Syst. Evol. Microbiol.">
        <title>Nocardioides caeni sp. nov., isolated from wastewater.</title>
        <authorList>
            <person name="Yoon J.H."/>
            <person name="Kang S.J."/>
            <person name="Park S."/>
            <person name="Kim W."/>
            <person name="Oh T.K."/>
        </authorList>
    </citation>
    <scope>NUCLEOTIDE SEQUENCE [LARGE SCALE GENOMIC DNA]</scope>
    <source>
        <strain evidence="4 5">DSM 23134</strain>
    </source>
</reference>
<dbReference type="SUPFAM" id="SSF54637">
    <property type="entry name" value="Thioesterase/thiol ester dehydrase-isomerase"/>
    <property type="match status" value="1"/>
</dbReference>
<dbReference type="PANTHER" id="PTHR31793:SF27">
    <property type="entry name" value="NOVEL THIOESTERASE SUPERFAMILY DOMAIN AND SAPOSIN A-TYPE DOMAIN CONTAINING PROTEIN (0610012H03RIK)"/>
    <property type="match status" value="1"/>
</dbReference>
<gene>
    <name evidence="4" type="ORF">E9934_04635</name>
</gene>
<accession>A0A4S8NM06</accession>
<dbReference type="CDD" id="cd00586">
    <property type="entry name" value="4HBT"/>
    <property type="match status" value="1"/>
</dbReference>
<feature type="domain" description="Thioesterase" evidence="3">
    <location>
        <begin position="17"/>
        <end position="100"/>
    </location>
</feature>
<dbReference type="InterPro" id="IPR050563">
    <property type="entry name" value="4-hydroxybenzoyl-CoA_TE"/>
</dbReference>
<keyword evidence="5" id="KW-1185">Reference proteome</keyword>
<evidence type="ECO:0000256" key="1">
    <source>
        <dbReference type="ARBA" id="ARBA00005953"/>
    </source>
</evidence>
<comment type="caution">
    <text evidence="4">The sequence shown here is derived from an EMBL/GenBank/DDBJ whole genome shotgun (WGS) entry which is preliminary data.</text>
</comment>